<dbReference type="EMBL" id="CM001440">
    <property type="protein sequence ID" value="EHR61947.1"/>
    <property type="molecule type" value="Genomic_DNA"/>
</dbReference>
<dbReference type="PANTHER" id="PTHR38463">
    <property type="entry name" value="STRESS RESPONSE PROTEIN YSNF"/>
    <property type="match status" value="1"/>
</dbReference>
<dbReference type="NCBIfam" id="TIGR02271">
    <property type="entry name" value="YsnF/AvaK domain"/>
    <property type="match status" value="1"/>
</dbReference>
<dbReference type="Proteomes" id="UP000002791">
    <property type="component" value="Chromosome"/>
</dbReference>
<protein>
    <submittedName>
        <fullName evidence="4">Uncharacterized protein</fullName>
    </submittedName>
</protein>
<feature type="compositionally biased region" description="Basic and acidic residues" evidence="1">
    <location>
        <begin position="247"/>
        <end position="266"/>
    </location>
</feature>
<evidence type="ECO:0000313" key="4">
    <source>
        <dbReference type="EMBL" id="EHR61947.1"/>
    </source>
</evidence>
<dbReference type="GO" id="GO:0019684">
    <property type="term" value="P:photosynthesis, light reaction"/>
    <property type="evidence" value="ECO:0007669"/>
    <property type="project" value="InterPro"/>
</dbReference>
<feature type="compositionally biased region" description="Basic and acidic residues" evidence="1">
    <location>
        <begin position="139"/>
        <end position="155"/>
    </location>
</feature>
<keyword evidence="5" id="KW-1185">Reference proteome</keyword>
<dbReference type="RefSeq" id="WP_005457374.1">
    <property type="nucleotide sequence ID" value="NZ_CM001440.1"/>
</dbReference>
<feature type="compositionally biased region" description="Low complexity" evidence="1">
    <location>
        <begin position="111"/>
        <end position="124"/>
    </location>
</feature>
<feature type="compositionally biased region" description="Basic and acidic residues" evidence="1">
    <location>
        <begin position="183"/>
        <end position="193"/>
    </location>
</feature>
<feature type="region of interest" description="Disordered" evidence="1">
    <location>
        <begin position="104"/>
        <end position="163"/>
    </location>
</feature>
<evidence type="ECO:0000256" key="1">
    <source>
        <dbReference type="SAM" id="MobiDB-lite"/>
    </source>
</evidence>
<dbReference type="AlphaFoldDB" id="H5XKV2"/>
<dbReference type="OrthoDB" id="3712018at2"/>
<dbReference type="Gene3D" id="3.90.50.10">
    <property type="entry name" value="Photosynthetic Reaction Center, subunit H, domain 2"/>
    <property type="match status" value="1"/>
</dbReference>
<organism evidence="4 5">
    <name type="scientific">Saccharomonospora cyanea NA-134</name>
    <dbReference type="NCBI Taxonomy" id="882082"/>
    <lineage>
        <taxon>Bacteria</taxon>
        <taxon>Bacillati</taxon>
        <taxon>Actinomycetota</taxon>
        <taxon>Actinomycetes</taxon>
        <taxon>Pseudonocardiales</taxon>
        <taxon>Pseudonocardiaceae</taxon>
        <taxon>Saccharomonospora</taxon>
    </lineage>
</organism>
<dbReference type="Pfam" id="PF09557">
    <property type="entry name" value="DUF2382"/>
    <property type="match status" value="1"/>
</dbReference>
<evidence type="ECO:0000259" key="3">
    <source>
        <dbReference type="Pfam" id="PF09557"/>
    </source>
</evidence>
<dbReference type="InterPro" id="IPR027275">
    <property type="entry name" value="PRC-brl_dom"/>
</dbReference>
<dbReference type="InterPro" id="IPR052967">
    <property type="entry name" value="Stress_Response_Assoc"/>
</dbReference>
<feature type="domain" description="DUF2382" evidence="3">
    <location>
        <begin position="146"/>
        <end position="255"/>
    </location>
</feature>
<reference evidence="4 5" key="1">
    <citation type="submission" date="2011-11" db="EMBL/GenBank/DDBJ databases">
        <title>The Noncontiguous Finished sequence of Saccharomonospora cyanea NA-134.</title>
        <authorList>
            <consortium name="US DOE Joint Genome Institute"/>
            <person name="Lucas S."/>
            <person name="Han J."/>
            <person name="Lapidus A."/>
            <person name="Cheng J.-F."/>
            <person name="Goodwin L."/>
            <person name="Pitluck S."/>
            <person name="Peters L."/>
            <person name="Ovchinnikova G."/>
            <person name="Lu M."/>
            <person name="Detter J.C."/>
            <person name="Han C."/>
            <person name="Tapia R."/>
            <person name="Land M."/>
            <person name="Hauser L."/>
            <person name="Kyrpides N."/>
            <person name="Ivanova N."/>
            <person name="Pagani I."/>
            <person name="Brambilla E.-M."/>
            <person name="Klenk H.-P."/>
            <person name="Woyke T."/>
        </authorList>
    </citation>
    <scope>NUCLEOTIDE SEQUENCE [LARGE SCALE GENOMIC DNA]</scope>
    <source>
        <strain evidence="4 5">NA-134</strain>
    </source>
</reference>
<feature type="compositionally biased region" description="Basic and acidic residues" evidence="1">
    <location>
        <begin position="212"/>
        <end position="240"/>
    </location>
</feature>
<proteinExistence type="predicted"/>
<dbReference type="InterPro" id="IPR011033">
    <property type="entry name" value="PRC_barrel-like_sf"/>
</dbReference>
<gene>
    <name evidence="4" type="ORF">SaccyDRAFT_3108</name>
</gene>
<feature type="domain" description="PRC-barrel" evidence="2">
    <location>
        <begin position="8"/>
        <end position="75"/>
    </location>
</feature>
<dbReference type="Pfam" id="PF05239">
    <property type="entry name" value="PRC"/>
    <property type="match status" value="1"/>
</dbReference>
<accession>H5XKV2</accession>
<dbReference type="GO" id="GO:0030077">
    <property type="term" value="C:plasma membrane light-harvesting complex"/>
    <property type="evidence" value="ECO:0007669"/>
    <property type="project" value="InterPro"/>
</dbReference>
<name>H5XKV2_9PSEU</name>
<evidence type="ECO:0000313" key="5">
    <source>
        <dbReference type="Proteomes" id="UP000002791"/>
    </source>
</evidence>
<sequence>MATTLRPEELVDNAVVDVDGRKIGKVGTVYLSDESRQPEWVTVRTGLFGQKESFVPLQGAHMESDGVHVSVSKDQVSDAPRTDTDTDLTGEESAELYSHYNLPAPRAAMPEETGTSGTAETAGTTGEGGRPGDTGMPRSRAEGESMTRSEERLRASTENVETGRVRLHKYVVTEEQQVTVPVSHEEVRLEREPVTGAERGTTHDIGEEEQEVTLHREEPHVTKESVPVEKVRLGKEKVTEDETISGEVRREKFDIEEERGRGGSER</sequence>
<evidence type="ECO:0000259" key="2">
    <source>
        <dbReference type="Pfam" id="PF05239"/>
    </source>
</evidence>
<dbReference type="SUPFAM" id="SSF50346">
    <property type="entry name" value="PRC-barrel domain"/>
    <property type="match status" value="1"/>
</dbReference>
<dbReference type="InterPro" id="IPR014747">
    <property type="entry name" value="Bac_photo_RC_H_C"/>
</dbReference>
<dbReference type="eggNOG" id="COG3861">
    <property type="taxonomic scope" value="Bacteria"/>
</dbReference>
<dbReference type="InterPro" id="IPR019060">
    <property type="entry name" value="DUF2382"/>
</dbReference>
<dbReference type="HOGENOM" id="CLU_050193_1_0_11"/>
<dbReference type="PANTHER" id="PTHR38463:SF1">
    <property type="entry name" value="STRESS RESPONSE PROTEIN YSNF"/>
    <property type="match status" value="1"/>
</dbReference>
<feature type="region of interest" description="Disordered" evidence="1">
    <location>
        <begin position="182"/>
        <end position="266"/>
    </location>
</feature>
<dbReference type="STRING" id="882082.SaccyDRAFT_3108"/>